<feature type="transmembrane region" description="Helical" evidence="1">
    <location>
        <begin position="31"/>
        <end position="49"/>
    </location>
</feature>
<organism evidence="2 3">
    <name type="scientific">bacterium (Candidatus Blackallbacteria) CG17_big_fil_post_rev_8_21_14_2_50_48_46</name>
    <dbReference type="NCBI Taxonomy" id="2014261"/>
    <lineage>
        <taxon>Bacteria</taxon>
        <taxon>Candidatus Blackallbacteria</taxon>
    </lineage>
</organism>
<accession>A0A2M7G6B9</accession>
<dbReference type="Proteomes" id="UP000231019">
    <property type="component" value="Unassembled WGS sequence"/>
</dbReference>
<keyword evidence="1" id="KW-1133">Transmembrane helix</keyword>
<sequence length="119" mass="13205">MLKTLCITIFQLAAVLQIGLFFVAYWAHKGWYLLGLCLVELLLASYLALNSANLLADYRGGFEALWLNAPGWLFYGLFWAAWSGKLGLWAQRPLVLGLVVILSLLSFGFSFWAQALGSA</sequence>
<gene>
    <name evidence="2" type="ORF">COW36_08290</name>
</gene>
<name>A0A2M7G6B9_9BACT</name>
<comment type="caution">
    <text evidence="2">The sequence shown here is derived from an EMBL/GenBank/DDBJ whole genome shotgun (WGS) entry which is preliminary data.</text>
</comment>
<dbReference type="EMBL" id="PFFQ01000023">
    <property type="protein sequence ID" value="PIW17489.1"/>
    <property type="molecule type" value="Genomic_DNA"/>
</dbReference>
<feature type="transmembrane region" description="Helical" evidence="1">
    <location>
        <begin position="61"/>
        <end position="82"/>
    </location>
</feature>
<evidence type="ECO:0000256" key="1">
    <source>
        <dbReference type="SAM" id="Phobius"/>
    </source>
</evidence>
<evidence type="ECO:0000313" key="2">
    <source>
        <dbReference type="EMBL" id="PIW17489.1"/>
    </source>
</evidence>
<reference evidence="2 3" key="1">
    <citation type="submission" date="2017-09" db="EMBL/GenBank/DDBJ databases">
        <title>Depth-based differentiation of microbial function through sediment-hosted aquifers and enrichment of novel symbionts in the deep terrestrial subsurface.</title>
        <authorList>
            <person name="Probst A.J."/>
            <person name="Ladd B."/>
            <person name="Jarett J.K."/>
            <person name="Geller-Mcgrath D.E."/>
            <person name="Sieber C.M."/>
            <person name="Emerson J.B."/>
            <person name="Anantharaman K."/>
            <person name="Thomas B.C."/>
            <person name="Malmstrom R."/>
            <person name="Stieglmeier M."/>
            <person name="Klingl A."/>
            <person name="Woyke T."/>
            <person name="Ryan C.M."/>
            <person name="Banfield J.F."/>
        </authorList>
    </citation>
    <scope>NUCLEOTIDE SEQUENCE [LARGE SCALE GENOMIC DNA]</scope>
    <source>
        <strain evidence="2">CG17_big_fil_post_rev_8_21_14_2_50_48_46</strain>
    </source>
</reference>
<evidence type="ECO:0000313" key="3">
    <source>
        <dbReference type="Proteomes" id="UP000231019"/>
    </source>
</evidence>
<feature type="transmembrane region" description="Helical" evidence="1">
    <location>
        <begin position="7"/>
        <end position="25"/>
    </location>
</feature>
<keyword evidence="1" id="KW-0472">Membrane</keyword>
<feature type="transmembrane region" description="Helical" evidence="1">
    <location>
        <begin position="94"/>
        <end position="113"/>
    </location>
</feature>
<dbReference type="AlphaFoldDB" id="A0A2M7G6B9"/>
<proteinExistence type="predicted"/>
<protein>
    <submittedName>
        <fullName evidence="2">Uncharacterized protein</fullName>
    </submittedName>
</protein>
<keyword evidence="1" id="KW-0812">Transmembrane</keyword>